<evidence type="ECO:0000256" key="3">
    <source>
        <dbReference type="ARBA" id="ARBA00023163"/>
    </source>
</evidence>
<keyword evidence="8" id="KW-1185">Reference proteome</keyword>
<dbReference type="GO" id="GO:0003700">
    <property type="term" value="F:DNA-binding transcription factor activity"/>
    <property type="evidence" value="ECO:0007669"/>
    <property type="project" value="TreeGrafter"/>
</dbReference>
<sequence length="207" mass="22416">MGRPSATNAAAGSRGPGRPRDRAIDNIILEEARREVAENGIARFSFHAVARRAGVARNTMYLRWAKREDLIKAALLAGHNPAAPKLTGTLPKDLATLADIFAASFAADGALSAYYQLSVTSLTDPEMWDWARQNIIEPAHAIPERVIREAQERGDARTGVDAGVVARMMVGGIFAEAILRVPHGHVSEEFRRMLVANVLALVEPEAS</sequence>
<evidence type="ECO:0000313" key="7">
    <source>
        <dbReference type="EMBL" id="GGJ35137.1"/>
    </source>
</evidence>
<reference evidence="7" key="1">
    <citation type="journal article" date="2014" name="Int. J. Syst. Evol. Microbiol.">
        <title>Complete genome sequence of Corynebacterium casei LMG S-19264T (=DSM 44701T), isolated from a smear-ripened cheese.</title>
        <authorList>
            <consortium name="US DOE Joint Genome Institute (JGI-PGF)"/>
            <person name="Walter F."/>
            <person name="Albersmeier A."/>
            <person name="Kalinowski J."/>
            <person name="Ruckert C."/>
        </authorList>
    </citation>
    <scope>NUCLEOTIDE SEQUENCE</scope>
    <source>
        <strain evidence="7">JCM 3086</strain>
    </source>
</reference>
<proteinExistence type="predicted"/>
<evidence type="ECO:0000256" key="5">
    <source>
        <dbReference type="SAM" id="MobiDB-lite"/>
    </source>
</evidence>
<dbReference type="InterPro" id="IPR009057">
    <property type="entry name" value="Homeodomain-like_sf"/>
</dbReference>
<keyword evidence="3" id="KW-0804">Transcription</keyword>
<dbReference type="PROSITE" id="PS50977">
    <property type="entry name" value="HTH_TETR_2"/>
    <property type="match status" value="1"/>
</dbReference>
<dbReference type="InterPro" id="IPR011075">
    <property type="entry name" value="TetR_C"/>
</dbReference>
<reference evidence="7" key="2">
    <citation type="submission" date="2020-09" db="EMBL/GenBank/DDBJ databases">
        <authorList>
            <person name="Sun Q."/>
            <person name="Ohkuma M."/>
        </authorList>
    </citation>
    <scope>NUCLEOTIDE SEQUENCE</scope>
    <source>
        <strain evidence="7">JCM 3086</strain>
    </source>
</reference>
<accession>A0A917KXP5</accession>
<dbReference type="PANTHER" id="PTHR30055:SF230">
    <property type="entry name" value="TRANSCRIPTIONAL REGULATORY PROTEIN (PROBABLY TETR-FAMILY)-RELATED"/>
    <property type="match status" value="1"/>
</dbReference>
<dbReference type="PRINTS" id="PR00455">
    <property type="entry name" value="HTHTETR"/>
</dbReference>
<dbReference type="Pfam" id="PF16859">
    <property type="entry name" value="TetR_C_11"/>
    <property type="match status" value="1"/>
</dbReference>
<dbReference type="EMBL" id="BMQA01000019">
    <property type="protein sequence ID" value="GGJ35137.1"/>
    <property type="molecule type" value="Genomic_DNA"/>
</dbReference>
<dbReference type="PANTHER" id="PTHR30055">
    <property type="entry name" value="HTH-TYPE TRANSCRIPTIONAL REGULATOR RUTR"/>
    <property type="match status" value="1"/>
</dbReference>
<feature type="DNA-binding region" description="H-T-H motif" evidence="4">
    <location>
        <begin position="45"/>
        <end position="64"/>
    </location>
</feature>
<dbReference type="RefSeq" id="WP_189313756.1">
    <property type="nucleotide sequence ID" value="NZ_BMQA01000019.1"/>
</dbReference>
<feature type="region of interest" description="Disordered" evidence="5">
    <location>
        <begin position="1"/>
        <end position="22"/>
    </location>
</feature>
<protein>
    <submittedName>
        <fullName evidence="7">TetR family transcriptional regulator</fullName>
    </submittedName>
</protein>
<feature type="compositionally biased region" description="Polar residues" evidence="5">
    <location>
        <begin position="1"/>
        <end position="10"/>
    </location>
</feature>
<dbReference type="AlphaFoldDB" id="A0A917KXP5"/>
<evidence type="ECO:0000313" key="8">
    <source>
        <dbReference type="Proteomes" id="UP000657574"/>
    </source>
</evidence>
<comment type="caution">
    <text evidence="7">The sequence shown here is derived from an EMBL/GenBank/DDBJ whole genome shotgun (WGS) entry which is preliminary data.</text>
</comment>
<dbReference type="Gene3D" id="1.10.357.10">
    <property type="entry name" value="Tetracycline Repressor, domain 2"/>
    <property type="match status" value="1"/>
</dbReference>
<dbReference type="InterPro" id="IPR001647">
    <property type="entry name" value="HTH_TetR"/>
</dbReference>
<evidence type="ECO:0000256" key="2">
    <source>
        <dbReference type="ARBA" id="ARBA00023125"/>
    </source>
</evidence>
<feature type="domain" description="HTH tetR-type" evidence="6">
    <location>
        <begin position="22"/>
        <end position="82"/>
    </location>
</feature>
<dbReference type="Pfam" id="PF00440">
    <property type="entry name" value="TetR_N"/>
    <property type="match status" value="1"/>
</dbReference>
<dbReference type="SUPFAM" id="SSF46689">
    <property type="entry name" value="Homeodomain-like"/>
    <property type="match status" value="1"/>
</dbReference>
<dbReference type="InterPro" id="IPR036271">
    <property type="entry name" value="Tet_transcr_reg_TetR-rel_C_sf"/>
</dbReference>
<evidence type="ECO:0000259" key="6">
    <source>
        <dbReference type="PROSITE" id="PS50977"/>
    </source>
</evidence>
<evidence type="ECO:0000256" key="4">
    <source>
        <dbReference type="PROSITE-ProRule" id="PRU00335"/>
    </source>
</evidence>
<keyword evidence="1" id="KW-0805">Transcription regulation</keyword>
<dbReference type="GO" id="GO:0000976">
    <property type="term" value="F:transcription cis-regulatory region binding"/>
    <property type="evidence" value="ECO:0007669"/>
    <property type="project" value="TreeGrafter"/>
</dbReference>
<dbReference type="InterPro" id="IPR050109">
    <property type="entry name" value="HTH-type_TetR-like_transc_reg"/>
</dbReference>
<dbReference type="Proteomes" id="UP000657574">
    <property type="component" value="Unassembled WGS sequence"/>
</dbReference>
<keyword evidence="2 4" id="KW-0238">DNA-binding</keyword>
<dbReference type="Gene3D" id="1.10.10.60">
    <property type="entry name" value="Homeodomain-like"/>
    <property type="match status" value="1"/>
</dbReference>
<name>A0A917KXP5_9ACTN</name>
<dbReference type="SUPFAM" id="SSF48498">
    <property type="entry name" value="Tetracyclin repressor-like, C-terminal domain"/>
    <property type="match status" value="1"/>
</dbReference>
<organism evidence="7 8">
    <name type="scientific">Streptomyces brasiliensis</name>
    <dbReference type="NCBI Taxonomy" id="1954"/>
    <lineage>
        <taxon>Bacteria</taxon>
        <taxon>Bacillati</taxon>
        <taxon>Actinomycetota</taxon>
        <taxon>Actinomycetes</taxon>
        <taxon>Kitasatosporales</taxon>
        <taxon>Streptomycetaceae</taxon>
        <taxon>Streptomyces</taxon>
    </lineage>
</organism>
<gene>
    <name evidence="7" type="ORF">GCM10010121_052960</name>
</gene>
<evidence type="ECO:0000256" key="1">
    <source>
        <dbReference type="ARBA" id="ARBA00023015"/>
    </source>
</evidence>